<dbReference type="EMBL" id="MNBE01000673">
    <property type="protein sequence ID" value="OKO98347.1"/>
    <property type="molecule type" value="Genomic_DNA"/>
</dbReference>
<dbReference type="SUPFAM" id="SSF52540">
    <property type="entry name" value="P-loop containing nucleoside triphosphate hydrolases"/>
    <property type="match status" value="1"/>
</dbReference>
<feature type="transmembrane region" description="Helical" evidence="2">
    <location>
        <begin position="675"/>
        <end position="696"/>
    </location>
</feature>
<evidence type="ECO:0000256" key="1">
    <source>
        <dbReference type="SAM" id="MobiDB-lite"/>
    </source>
</evidence>
<dbReference type="Proteomes" id="UP000186955">
    <property type="component" value="Unassembled WGS sequence"/>
</dbReference>
<keyword evidence="2" id="KW-0812">Transmembrane</keyword>
<evidence type="ECO:0000256" key="2">
    <source>
        <dbReference type="SAM" id="Phobius"/>
    </source>
</evidence>
<keyword evidence="4" id="KW-1185">Reference proteome</keyword>
<dbReference type="Gene3D" id="3.40.50.300">
    <property type="entry name" value="P-loop containing nucleotide triphosphate hydrolases"/>
    <property type="match status" value="1"/>
</dbReference>
<feature type="transmembrane region" description="Helical" evidence="2">
    <location>
        <begin position="594"/>
        <end position="613"/>
    </location>
</feature>
<protein>
    <recommendedName>
        <fullName evidence="5">AAA+ ATPase domain-containing protein</fullName>
    </recommendedName>
</protein>
<name>A0A1Q5TDP4_9EURO</name>
<keyword evidence="2" id="KW-1133">Transmembrane helix</keyword>
<proteinExistence type="predicted"/>
<evidence type="ECO:0000313" key="4">
    <source>
        <dbReference type="Proteomes" id="UP000186955"/>
    </source>
</evidence>
<dbReference type="AlphaFoldDB" id="A0A1Q5TDP4"/>
<keyword evidence="2" id="KW-0472">Membrane</keyword>
<sequence length="798" mass="90063">MSPILDFNAEAAKHLKLLSLNEYSATSSSVSGKSQLPEEMVTAPLFSLPARSVLSAKDHGESSSHSENQVYPQYGLLGHRLDTFPQGNTQNSLVYTNTAAPWSTFICGSQGSGKSHTLSCLLENSLIASSPAGRLTAPLAGVVFHYDKFTGFSNTQLCEAAYLCSSQIPVRVLVSPTNFMAMKNAYNNLVGLGKVSNMLKVEPMYLPMKGLNISMMKTLMGIDNVSNQPLYIEVVMKILRDMAIANQGREKFDYTMFRKELEAENFTTAQKVPLQMRLDVLESFFEPGTMPNGSVKPKKQSLANDIWKFPKGSLTIIDLSCPFVGPDDACALFNICISLVLKDRHESGRILAFDEAHKFLTSTSAEAMELTESLLSIVRQQRHLGTRVLIATQEPTISPNLLDLCNLTIIHRFTSPAWFKAIKAHIAGASDKAEAKDALERDLFRKIVHLKTGEALLFCPTALLDIMRRSDSTSSDSEQTTDDEDVTTGNHYAVQLGAGHVHIRVRKRVTADGGRSIITHGGYQIDLKASSGDGILAQSQQFKVTDAKAESASASSSSIDYCQYYCFDVCFLDFFVDCFFLFSDYYSLLHHCVYPHHCFFIYYYIHFCFYLYFIFYDDFFYQCVYPKFLFFVYPFYRTKIHFDSFNTQYFFLEFYLEYIHIIKNYPFQHYYKDSLFYFFSPYIKINIYFYIVHLYFHLPFYYDYPYQNTILHFLHKHQYSWSVYGAKSWLSFMLDASNKTTSTSTSTSTKTTMSTTQHTKTMETTSTASASTTSNAAGLLIPPSNVGSILLGLAALAI</sequence>
<feature type="region of interest" description="Disordered" evidence="1">
    <location>
        <begin position="739"/>
        <end position="768"/>
    </location>
</feature>
<evidence type="ECO:0008006" key="5">
    <source>
        <dbReference type="Google" id="ProtNLM"/>
    </source>
</evidence>
<comment type="caution">
    <text evidence="3">The sequence shown here is derived from an EMBL/GenBank/DDBJ whole genome shotgun (WGS) entry which is preliminary data.</text>
</comment>
<reference evidence="3 4" key="1">
    <citation type="submission" date="2016-10" db="EMBL/GenBank/DDBJ databases">
        <title>Genome sequence of the ascomycete fungus Penicillium subrubescens.</title>
        <authorList>
            <person name="De Vries R.P."/>
            <person name="Peng M."/>
            <person name="Dilokpimol A."/>
            <person name="Hilden K."/>
            <person name="Makela M.R."/>
            <person name="Grigoriev I."/>
            <person name="Riley R."/>
            <person name="Granchi Z."/>
        </authorList>
    </citation>
    <scope>NUCLEOTIDE SEQUENCE [LARGE SCALE GENOMIC DNA]</scope>
    <source>
        <strain evidence="3 4">CBS 132785</strain>
    </source>
</reference>
<dbReference type="InterPro" id="IPR027417">
    <property type="entry name" value="P-loop_NTPase"/>
</dbReference>
<organism evidence="3 4">
    <name type="scientific">Penicillium subrubescens</name>
    <dbReference type="NCBI Taxonomy" id="1316194"/>
    <lineage>
        <taxon>Eukaryota</taxon>
        <taxon>Fungi</taxon>
        <taxon>Dikarya</taxon>
        <taxon>Ascomycota</taxon>
        <taxon>Pezizomycotina</taxon>
        <taxon>Eurotiomycetes</taxon>
        <taxon>Eurotiomycetidae</taxon>
        <taxon>Eurotiales</taxon>
        <taxon>Aspergillaceae</taxon>
        <taxon>Penicillium</taxon>
    </lineage>
</organism>
<accession>A0A1Q5TDP4</accession>
<evidence type="ECO:0000313" key="3">
    <source>
        <dbReference type="EMBL" id="OKO98347.1"/>
    </source>
</evidence>
<dbReference type="STRING" id="1316194.A0A1Q5TDP4"/>
<gene>
    <name evidence="3" type="ORF">PENSUB_9445</name>
</gene>